<feature type="region of interest" description="Disordered" evidence="1">
    <location>
        <begin position="1"/>
        <end position="44"/>
    </location>
</feature>
<dbReference type="Proteomes" id="UP001152888">
    <property type="component" value="Unassembled WGS sequence"/>
</dbReference>
<feature type="compositionally biased region" description="Basic residues" evidence="1">
    <location>
        <begin position="27"/>
        <end position="38"/>
    </location>
</feature>
<evidence type="ECO:0000313" key="3">
    <source>
        <dbReference type="EMBL" id="CAH2020375.1"/>
    </source>
</evidence>
<dbReference type="EMBL" id="CAKOFQ010006854">
    <property type="protein sequence ID" value="CAH1977127.1"/>
    <property type="molecule type" value="Genomic_DNA"/>
</dbReference>
<evidence type="ECO:0000313" key="2">
    <source>
        <dbReference type="EMBL" id="CAH1977127.1"/>
    </source>
</evidence>
<organism evidence="2 4">
    <name type="scientific">Acanthoscelides obtectus</name>
    <name type="common">Bean weevil</name>
    <name type="synonym">Bruchus obtectus</name>
    <dbReference type="NCBI Taxonomy" id="200917"/>
    <lineage>
        <taxon>Eukaryota</taxon>
        <taxon>Metazoa</taxon>
        <taxon>Ecdysozoa</taxon>
        <taxon>Arthropoda</taxon>
        <taxon>Hexapoda</taxon>
        <taxon>Insecta</taxon>
        <taxon>Pterygota</taxon>
        <taxon>Neoptera</taxon>
        <taxon>Endopterygota</taxon>
        <taxon>Coleoptera</taxon>
        <taxon>Polyphaga</taxon>
        <taxon>Cucujiformia</taxon>
        <taxon>Chrysomeloidea</taxon>
        <taxon>Chrysomelidae</taxon>
        <taxon>Bruchinae</taxon>
        <taxon>Bruchini</taxon>
        <taxon>Acanthoscelides</taxon>
    </lineage>
</organism>
<comment type="caution">
    <text evidence="2">The sequence shown here is derived from an EMBL/GenBank/DDBJ whole genome shotgun (WGS) entry which is preliminary data.</text>
</comment>
<gene>
    <name evidence="2" type="ORF">ACAOBT_LOCUS12469</name>
    <name evidence="3" type="ORF">ACAOBT_LOCUS37814</name>
</gene>
<proteinExistence type="predicted"/>
<keyword evidence="4" id="KW-1185">Reference proteome</keyword>
<dbReference type="EMBL" id="CAKOFQ010011012">
    <property type="protein sequence ID" value="CAH2020375.1"/>
    <property type="molecule type" value="Genomic_DNA"/>
</dbReference>
<protein>
    <submittedName>
        <fullName evidence="2">Uncharacterized protein</fullName>
    </submittedName>
</protein>
<reference evidence="2" key="1">
    <citation type="submission" date="2022-03" db="EMBL/GenBank/DDBJ databases">
        <authorList>
            <person name="Sayadi A."/>
        </authorList>
    </citation>
    <scope>NUCLEOTIDE SEQUENCE</scope>
</reference>
<sequence length="72" mass="8524">MDDNSLILPCEAGRSRKRPVTKDNWKRSKLKAQRRRPKGLPEYPTCRHDKKSTFSCKKLSMSDIHRFKTSLY</sequence>
<accession>A0A9P0KML3</accession>
<evidence type="ECO:0000313" key="4">
    <source>
        <dbReference type="Proteomes" id="UP001152888"/>
    </source>
</evidence>
<evidence type="ECO:0000256" key="1">
    <source>
        <dbReference type="SAM" id="MobiDB-lite"/>
    </source>
</evidence>
<name>A0A9P0KML3_ACAOB</name>
<dbReference type="AlphaFoldDB" id="A0A9P0KML3"/>